<reference evidence="1 2" key="1">
    <citation type="journal article" date="2013" name="Genome Announc.">
        <title>Draft Genome Sequence of Arcticibacter svalbardensis Strain MN12-7T, a Member of the Family Sphingobacteriaceae Isolated from an Arctic Soil Sample.</title>
        <authorList>
            <person name="Shivaji S."/>
            <person name="Ara S."/>
            <person name="Prasad S."/>
            <person name="Manasa B.P."/>
            <person name="Begum Z."/>
            <person name="Singh A."/>
            <person name="Kumar Pinnaka A."/>
        </authorList>
    </citation>
    <scope>NUCLEOTIDE SEQUENCE [LARGE SCALE GENOMIC DNA]</scope>
    <source>
        <strain evidence="1 2">MN12-7</strain>
    </source>
</reference>
<organism evidence="1 2">
    <name type="scientific">Arcticibacter svalbardensis MN12-7</name>
    <dbReference type="NCBI Taxonomy" id="1150600"/>
    <lineage>
        <taxon>Bacteria</taxon>
        <taxon>Pseudomonadati</taxon>
        <taxon>Bacteroidota</taxon>
        <taxon>Sphingobacteriia</taxon>
        <taxon>Sphingobacteriales</taxon>
        <taxon>Sphingobacteriaceae</taxon>
        <taxon>Arcticibacter</taxon>
    </lineage>
</organism>
<dbReference type="Proteomes" id="UP000014174">
    <property type="component" value="Unassembled WGS sequence"/>
</dbReference>
<dbReference type="AlphaFoldDB" id="R9GTU6"/>
<name>R9GTU6_9SPHI</name>
<gene>
    <name evidence="1" type="ORF">ADIARSV_1591</name>
</gene>
<dbReference type="STRING" id="1150600.ADIARSV_1591"/>
<evidence type="ECO:0000313" key="2">
    <source>
        <dbReference type="Proteomes" id="UP000014174"/>
    </source>
</evidence>
<sequence>MIFKMKGLEVATKDSSFYANFRFRMQNRMGFYTNGGDDLGISEWDARVRRLRLRVDGYVLSPKIGYSIQLAFTRSDQDFDNTGIANIVRDAVVFYHFTDKFYIAFGQNKLPGNRQRVNSSGQLQFVERSIVNGIFTVDRDFGLKAYYNNTIADMPYRFKAAVTTGEGRSVNGTDNGLAYTGRVEILPFGLFKNDGDYSEGDLEREETLKLAIGGGYSYNVKTNRTGGQLGKELYAQRDMGTAIFDLIFKYSGWAYESEFLKRRSVNPLTFNAAGDVRYVYAGWGNNNQISYLFKNNIETAFRYSIVQPEHQTTLYENRKEVVEAGLSKYFRNHRIKAQFNLNYNTEEGNWNIHSTNNYWGALFQVELGI</sequence>
<dbReference type="InterPro" id="IPR010870">
    <property type="entry name" value="Porin_O/P"/>
</dbReference>
<evidence type="ECO:0000313" key="1">
    <source>
        <dbReference type="EMBL" id="EOR95103.1"/>
    </source>
</evidence>
<dbReference type="InterPro" id="IPR023614">
    <property type="entry name" value="Porin_dom_sf"/>
</dbReference>
<dbReference type="Pfam" id="PF07396">
    <property type="entry name" value="Porin_O_P"/>
    <property type="match status" value="1"/>
</dbReference>
<keyword evidence="2" id="KW-1185">Reference proteome</keyword>
<dbReference type="EMBL" id="AQPN01000063">
    <property type="protein sequence ID" value="EOR95103.1"/>
    <property type="molecule type" value="Genomic_DNA"/>
</dbReference>
<proteinExistence type="predicted"/>
<accession>R9GTU6</accession>
<protein>
    <submittedName>
        <fullName evidence="1">Phosphate-selective porin O and P</fullName>
    </submittedName>
</protein>
<dbReference type="Gene3D" id="2.40.160.10">
    <property type="entry name" value="Porin"/>
    <property type="match status" value="1"/>
</dbReference>
<dbReference type="OrthoDB" id="5442696at2"/>
<dbReference type="PATRIC" id="fig|1150600.3.peg.1563"/>
<dbReference type="eggNOG" id="COG3746">
    <property type="taxonomic scope" value="Bacteria"/>
</dbReference>
<comment type="caution">
    <text evidence="1">The sequence shown here is derived from an EMBL/GenBank/DDBJ whole genome shotgun (WGS) entry which is preliminary data.</text>
</comment>